<feature type="transmembrane region" description="Helical" evidence="7">
    <location>
        <begin position="173"/>
        <end position="192"/>
    </location>
</feature>
<proteinExistence type="inferred from homology"/>
<dbReference type="EMBL" id="OE181705">
    <property type="protein sequence ID" value="CAD7573577.1"/>
    <property type="molecule type" value="Genomic_DNA"/>
</dbReference>
<evidence type="ECO:0000256" key="7">
    <source>
        <dbReference type="SAM" id="Phobius"/>
    </source>
</evidence>
<comment type="subcellular location">
    <subcellularLocation>
        <location evidence="1">Membrane</location>
        <topology evidence="1">Multi-pass membrane protein</topology>
    </subcellularLocation>
</comment>
<comment type="similarity">
    <text evidence="2">Belongs to the cornichon family.</text>
</comment>
<reference evidence="8" key="1">
    <citation type="submission" date="2020-11" db="EMBL/GenBank/DDBJ databases">
        <authorList>
            <person name="Tran Van P."/>
        </authorList>
    </citation>
    <scope>NUCLEOTIDE SEQUENCE</scope>
</reference>
<evidence type="ECO:0000256" key="2">
    <source>
        <dbReference type="ARBA" id="ARBA00010095"/>
    </source>
</evidence>
<evidence type="ECO:0000256" key="5">
    <source>
        <dbReference type="ARBA" id="ARBA00023136"/>
    </source>
</evidence>
<organism evidence="8">
    <name type="scientific">Timema californicum</name>
    <name type="common">California timema</name>
    <name type="synonym">Walking stick</name>
    <dbReference type="NCBI Taxonomy" id="61474"/>
    <lineage>
        <taxon>Eukaryota</taxon>
        <taxon>Metazoa</taxon>
        <taxon>Ecdysozoa</taxon>
        <taxon>Arthropoda</taxon>
        <taxon>Hexapoda</taxon>
        <taxon>Insecta</taxon>
        <taxon>Pterygota</taxon>
        <taxon>Neoptera</taxon>
        <taxon>Polyneoptera</taxon>
        <taxon>Phasmatodea</taxon>
        <taxon>Timematodea</taxon>
        <taxon>Timematoidea</taxon>
        <taxon>Timematidae</taxon>
        <taxon>Timema</taxon>
    </lineage>
</organism>
<evidence type="ECO:0000256" key="6">
    <source>
        <dbReference type="SAM" id="MobiDB-lite"/>
    </source>
</evidence>
<dbReference type="PROSITE" id="PS01340">
    <property type="entry name" value="CORNICHON"/>
    <property type="match status" value="1"/>
</dbReference>
<accession>A0A7R9J6F6</accession>
<protein>
    <submittedName>
        <fullName evidence="8">(California timema) hypothetical protein</fullName>
    </submittedName>
</protein>
<gene>
    <name evidence="8" type="ORF">TCMB3V08_LOCUS6212</name>
</gene>
<evidence type="ECO:0000313" key="8">
    <source>
        <dbReference type="EMBL" id="CAD7573577.1"/>
    </source>
</evidence>
<evidence type="ECO:0000256" key="3">
    <source>
        <dbReference type="ARBA" id="ARBA00022692"/>
    </source>
</evidence>
<keyword evidence="4 7" id="KW-1133">Transmembrane helix</keyword>
<keyword evidence="3 7" id="KW-0812">Transmembrane</keyword>
<dbReference type="AlphaFoldDB" id="A0A7R9J6F6"/>
<dbReference type="GO" id="GO:0016020">
    <property type="term" value="C:membrane"/>
    <property type="evidence" value="ECO:0007669"/>
    <property type="project" value="UniProtKB-SubCell"/>
</dbReference>
<dbReference type="PANTHER" id="PTHR12290">
    <property type="entry name" value="CORNICHON-RELATED"/>
    <property type="match status" value="1"/>
</dbReference>
<dbReference type="InterPro" id="IPR033466">
    <property type="entry name" value="Cornichon_conserved"/>
</dbReference>
<sequence length="194" mass="22530">MRANLVGDEGSRHKPSERSHEIEGTQRHHLDESKRAKDVTLPFPQTATVKDLRKPTNLLQLPNCPDERSRFTIAKLKVIAFDELKTDYKNPIDQCNSLNPLVLPEYLLHLLFNLLFLFSGEWFSLCVNIPLIAYHINRYRTRPVMTGPGLYDPTSIMNSDVLTKCQREGWIKLAFYLLSFFYYLYGMIYSLIST</sequence>
<dbReference type="Pfam" id="PF03311">
    <property type="entry name" value="Cornichon"/>
    <property type="match status" value="1"/>
</dbReference>
<feature type="transmembrane region" description="Helical" evidence="7">
    <location>
        <begin position="106"/>
        <end position="133"/>
    </location>
</feature>
<name>A0A7R9J6F6_TIMCA</name>
<dbReference type="SMART" id="SM01398">
    <property type="entry name" value="Cornichon"/>
    <property type="match status" value="1"/>
</dbReference>
<feature type="compositionally biased region" description="Basic and acidic residues" evidence="6">
    <location>
        <begin position="9"/>
        <end position="35"/>
    </location>
</feature>
<dbReference type="GO" id="GO:0016192">
    <property type="term" value="P:vesicle-mediated transport"/>
    <property type="evidence" value="ECO:0007669"/>
    <property type="project" value="InterPro"/>
</dbReference>
<evidence type="ECO:0000256" key="1">
    <source>
        <dbReference type="ARBA" id="ARBA00004141"/>
    </source>
</evidence>
<evidence type="ECO:0000256" key="4">
    <source>
        <dbReference type="ARBA" id="ARBA00022989"/>
    </source>
</evidence>
<dbReference type="InterPro" id="IPR003377">
    <property type="entry name" value="Cornichon"/>
</dbReference>
<feature type="region of interest" description="Disordered" evidence="6">
    <location>
        <begin position="1"/>
        <end position="35"/>
    </location>
</feature>
<keyword evidence="5 7" id="KW-0472">Membrane</keyword>